<sequence length="326" mass="36845">HLKQLDTFLRRLLSTWFSPGLLEVQRITYDGTPASIIEQIVRQEAVHPVKNLDDLRTRFGPDRRVYALFHVLLPERPLVVLHTSLQPEIPAYMNQVYNEGSLRSDARVAAFYSISNLQAGLSGVGLGEHLIKTAVHRLQGRIGLDTFVTLSPVPRFRKWLEERVQHVTGKFASNDLVVGEDLAKLSHFLQCREDEAVSRMVETLRQEGPSCLDDNAVEVENLVAPLLRGTLAKLAARYLVTETHRRKPLDGVARFHVGNGAILHRINVNADTSRKGWHNSFGIMVNYRYDLEQLPTNVTQYEAEYRIPLGEDVQALLDESLPPSFA</sequence>
<dbReference type="Gene3D" id="3.40.630.150">
    <property type="entry name" value="Malonyl-CoA decarboxylase, catalytic domain"/>
    <property type="match status" value="1"/>
</dbReference>
<reference evidence="2 3" key="1">
    <citation type="journal article" date="2008" name="Nature">
        <title>The Phaeodactylum genome reveals the evolutionary history of diatom genomes.</title>
        <authorList>
            <person name="Bowler C."/>
            <person name="Allen A.E."/>
            <person name="Badger J.H."/>
            <person name="Grimwood J."/>
            <person name="Jabbari K."/>
            <person name="Kuo A."/>
            <person name="Maheswari U."/>
            <person name="Martens C."/>
            <person name="Maumus F."/>
            <person name="Otillar R.P."/>
            <person name="Rayko E."/>
            <person name="Salamov A."/>
            <person name="Vandepoele K."/>
            <person name="Beszteri B."/>
            <person name="Gruber A."/>
            <person name="Heijde M."/>
            <person name="Katinka M."/>
            <person name="Mock T."/>
            <person name="Valentin K."/>
            <person name="Verret F."/>
            <person name="Berges J.A."/>
            <person name="Brownlee C."/>
            <person name="Cadoret J.P."/>
            <person name="Chiovitti A."/>
            <person name="Choi C.J."/>
            <person name="Coesel S."/>
            <person name="De Martino A."/>
            <person name="Detter J.C."/>
            <person name="Durkin C."/>
            <person name="Falciatore A."/>
            <person name="Fournet J."/>
            <person name="Haruta M."/>
            <person name="Huysman M.J."/>
            <person name="Jenkins B.D."/>
            <person name="Jiroutova K."/>
            <person name="Jorgensen R.E."/>
            <person name="Joubert Y."/>
            <person name="Kaplan A."/>
            <person name="Kroger N."/>
            <person name="Kroth P.G."/>
            <person name="La Roche J."/>
            <person name="Lindquist E."/>
            <person name="Lommer M."/>
            <person name="Martin-Jezequel V."/>
            <person name="Lopez P.J."/>
            <person name="Lucas S."/>
            <person name="Mangogna M."/>
            <person name="McGinnis K."/>
            <person name="Medlin L.K."/>
            <person name="Montsant A."/>
            <person name="Oudot-Le Secq M.P."/>
            <person name="Napoli C."/>
            <person name="Obornik M."/>
            <person name="Parker M.S."/>
            <person name="Petit J.L."/>
            <person name="Porcel B.M."/>
            <person name="Poulsen N."/>
            <person name="Robison M."/>
            <person name="Rychlewski L."/>
            <person name="Rynearson T.A."/>
            <person name="Schmutz J."/>
            <person name="Shapiro H."/>
            <person name="Siaut M."/>
            <person name="Stanley M."/>
            <person name="Sussman M.R."/>
            <person name="Taylor A.R."/>
            <person name="Vardi A."/>
            <person name="von Dassow P."/>
            <person name="Vyverman W."/>
            <person name="Willis A."/>
            <person name="Wyrwicz L.S."/>
            <person name="Rokhsar D.S."/>
            <person name="Weissenbach J."/>
            <person name="Armbrust E.V."/>
            <person name="Green B.R."/>
            <person name="Van de Peer Y."/>
            <person name="Grigoriev I.V."/>
        </authorList>
    </citation>
    <scope>NUCLEOTIDE SEQUENCE [LARGE SCALE GENOMIC DNA]</scope>
    <source>
        <strain evidence="2 3">CCAP 1055/1</strain>
    </source>
</reference>
<dbReference type="GO" id="GO:0006633">
    <property type="term" value="P:fatty acid biosynthetic process"/>
    <property type="evidence" value="ECO:0007669"/>
    <property type="project" value="InterPro"/>
</dbReference>
<name>B7FUG2_PHATC</name>
<evidence type="ECO:0000259" key="1">
    <source>
        <dbReference type="Pfam" id="PF05292"/>
    </source>
</evidence>
<keyword evidence="2" id="KW-0456">Lyase</keyword>
<dbReference type="Proteomes" id="UP000000759">
    <property type="component" value="Chromosome 4"/>
</dbReference>
<feature type="domain" description="Malonyl-CoA decarboxylase C-terminal" evidence="1">
    <location>
        <begin position="20"/>
        <end position="290"/>
    </location>
</feature>
<dbReference type="InterPro" id="IPR042303">
    <property type="entry name" value="Malonyl_CoA_deC_C_sf"/>
</dbReference>
<dbReference type="GO" id="GO:0005759">
    <property type="term" value="C:mitochondrial matrix"/>
    <property type="evidence" value="ECO:0007669"/>
    <property type="project" value="TreeGrafter"/>
</dbReference>
<dbReference type="GO" id="GO:0050080">
    <property type="term" value="F:malonyl-CoA decarboxylase activity"/>
    <property type="evidence" value="ECO:0007669"/>
    <property type="project" value="UniProtKB-EC"/>
</dbReference>
<organism evidence="2 3">
    <name type="scientific">Phaeodactylum tricornutum (strain CCAP 1055/1)</name>
    <dbReference type="NCBI Taxonomy" id="556484"/>
    <lineage>
        <taxon>Eukaryota</taxon>
        <taxon>Sar</taxon>
        <taxon>Stramenopiles</taxon>
        <taxon>Ochrophyta</taxon>
        <taxon>Bacillariophyta</taxon>
        <taxon>Bacillariophyceae</taxon>
        <taxon>Bacillariophycidae</taxon>
        <taxon>Naviculales</taxon>
        <taxon>Phaeodactylaceae</taxon>
        <taxon>Phaeodactylum</taxon>
    </lineage>
</organism>
<dbReference type="EMBL" id="CM000607">
    <property type="protein sequence ID" value="EEC49982.1"/>
    <property type="molecule type" value="Genomic_DNA"/>
</dbReference>
<dbReference type="GO" id="GO:0006085">
    <property type="term" value="P:acetyl-CoA biosynthetic process"/>
    <property type="evidence" value="ECO:0007669"/>
    <property type="project" value="TreeGrafter"/>
</dbReference>
<protein>
    <submittedName>
        <fullName evidence="2">Malonyl-coa decarboxylase</fullName>
        <ecNumber evidence="2">4.1.1.9</ecNumber>
    </submittedName>
</protein>
<dbReference type="InterPro" id="IPR038917">
    <property type="entry name" value="Malonyl_CoA_deC"/>
</dbReference>
<dbReference type="InParanoid" id="B7FUG2"/>
<dbReference type="GO" id="GO:0005782">
    <property type="term" value="C:peroxisomal matrix"/>
    <property type="evidence" value="ECO:0007669"/>
    <property type="project" value="TreeGrafter"/>
</dbReference>
<dbReference type="EC" id="4.1.1.9" evidence="2"/>
<dbReference type="AlphaFoldDB" id="B7FUG2"/>
<dbReference type="PANTHER" id="PTHR28641">
    <property type="match status" value="1"/>
</dbReference>
<dbReference type="PaxDb" id="2850-Phatr10799"/>
<dbReference type="OrthoDB" id="426718at2759"/>
<gene>
    <name evidence="2" type="ORF">PHATRDRAFT_10799</name>
</gene>
<dbReference type="GeneID" id="7197791"/>
<reference evidence="3" key="2">
    <citation type="submission" date="2008-08" db="EMBL/GenBank/DDBJ databases">
        <authorList>
            <consortium name="Diatom Consortium"/>
            <person name="Grigoriev I."/>
            <person name="Grimwood J."/>
            <person name="Kuo A."/>
            <person name="Otillar R.P."/>
            <person name="Salamov A."/>
            <person name="Detter J.C."/>
            <person name="Lindquist E."/>
            <person name="Shapiro H."/>
            <person name="Lucas S."/>
            <person name="Glavina del Rio T."/>
            <person name="Pitluck S."/>
            <person name="Rokhsar D."/>
            <person name="Bowler C."/>
        </authorList>
    </citation>
    <scope>GENOME REANNOTATION</scope>
    <source>
        <strain evidence="3">CCAP 1055/1</strain>
    </source>
</reference>
<proteinExistence type="predicted"/>
<dbReference type="InterPro" id="IPR007956">
    <property type="entry name" value="Malonyl_CoA_deC_C"/>
</dbReference>
<dbReference type="GO" id="GO:2001294">
    <property type="term" value="P:malonyl-CoA catabolic process"/>
    <property type="evidence" value="ECO:0007669"/>
    <property type="project" value="TreeGrafter"/>
</dbReference>
<dbReference type="Pfam" id="PF05292">
    <property type="entry name" value="MCD"/>
    <property type="match status" value="1"/>
</dbReference>
<evidence type="ECO:0000313" key="2">
    <source>
        <dbReference type="EMBL" id="EEC49982.1"/>
    </source>
</evidence>
<dbReference type="PANTHER" id="PTHR28641:SF1">
    <property type="entry name" value="MALONYL-COA DECARBOXYLASE, MITOCHONDRIAL"/>
    <property type="match status" value="1"/>
</dbReference>
<dbReference type="KEGG" id="pti:PHATRDRAFT_10799"/>
<dbReference type="STRING" id="556484.B7FUG2"/>
<accession>B7FUG2</accession>
<dbReference type="eggNOG" id="KOG3018">
    <property type="taxonomic scope" value="Eukaryota"/>
</dbReference>
<feature type="non-terminal residue" evidence="2">
    <location>
        <position position="1"/>
    </location>
</feature>
<dbReference type="HOGENOM" id="CLU_023433_3_0_1"/>
<dbReference type="RefSeq" id="XP_002178317.1">
    <property type="nucleotide sequence ID" value="XM_002178281.1"/>
</dbReference>
<keyword evidence="3" id="KW-1185">Reference proteome</keyword>
<evidence type="ECO:0000313" key="3">
    <source>
        <dbReference type="Proteomes" id="UP000000759"/>
    </source>
</evidence>